<dbReference type="Proteomes" id="UP000018958">
    <property type="component" value="Unassembled WGS sequence"/>
</dbReference>
<proteinExistence type="predicted"/>
<name>W2WNS9_PHYNI</name>
<sequence length="115" mass="12924">MATCERYFSELALIHTALRNTVEAENQAPDTIKRSRKGNRVWHTRAAQLKLVHYFAAGSSCYANIQYDPSSNTIDADGVTGDEDLFEVEDIVSFREEVLAATEDSNDRKLQELLA</sequence>
<evidence type="ECO:0000313" key="1">
    <source>
        <dbReference type="EMBL" id="ETP12007.1"/>
    </source>
</evidence>
<accession>W2WNS9</accession>
<gene>
    <name evidence="1" type="ORF">F441_12551</name>
</gene>
<dbReference type="AlphaFoldDB" id="W2WNS9"/>
<dbReference type="EMBL" id="ANIX01002439">
    <property type="protein sequence ID" value="ETP12007.1"/>
    <property type="molecule type" value="Genomic_DNA"/>
</dbReference>
<evidence type="ECO:0000313" key="2">
    <source>
        <dbReference type="Proteomes" id="UP000018958"/>
    </source>
</evidence>
<evidence type="ECO:0008006" key="3">
    <source>
        <dbReference type="Google" id="ProtNLM"/>
    </source>
</evidence>
<organism evidence="1 2">
    <name type="scientific">Phytophthora nicotianae CJ01A1</name>
    <dbReference type="NCBI Taxonomy" id="1317063"/>
    <lineage>
        <taxon>Eukaryota</taxon>
        <taxon>Sar</taxon>
        <taxon>Stramenopiles</taxon>
        <taxon>Oomycota</taxon>
        <taxon>Peronosporomycetes</taxon>
        <taxon>Peronosporales</taxon>
        <taxon>Peronosporaceae</taxon>
        <taxon>Phytophthora</taxon>
    </lineage>
</organism>
<reference evidence="1 2" key="1">
    <citation type="submission" date="2013-11" db="EMBL/GenBank/DDBJ databases">
        <title>The Genome Sequence of Phytophthora parasitica CJ01A1.</title>
        <authorList>
            <consortium name="The Broad Institute Genomics Platform"/>
            <person name="Russ C."/>
            <person name="Tyler B."/>
            <person name="Panabieres F."/>
            <person name="Shan W."/>
            <person name="Tripathy S."/>
            <person name="Grunwald N."/>
            <person name="Machado M."/>
            <person name="Johnson C.S."/>
            <person name="Walker B."/>
            <person name="Young S.K."/>
            <person name="Zeng Q."/>
            <person name="Gargeya S."/>
            <person name="Fitzgerald M."/>
            <person name="Haas B."/>
            <person name="Abouelleil A."/>
            <person name="Allen A.W."/>
            <person name="Alvarado L."/>
            <person name="Arachchi H.M."/>
            <person name="Berlin A.M."/>
            <person name="Chapman S.B."/>
            <person name="Gainer-Dewar J."/>
            <person name="Goldberg J."/>
            <person name="Griggs A."/>
            <person name="Gujja S."/>
            <person name="Hansen M."/>
            <person name="Howarth C."/>
            <person name="Imamovic A."/>
            <person name="Ireland A."/>
            <person name="Larimer J."/>
            <person name="McCowan C."/>
            <person name="Murphy C."/>
            <person name="Pearson M."/>
            <person name="Poon T.W."/>
            <person name="Priest M."/>
            <person name="Roberts A."/>
            <person name="Saif S."/>
            <person name="Shea T."/>
            <person name="Sisk P."/>
            <person name="Sykes S."/>
            <person name="Wortman J."/>
            <person name="Nusbaum C."/>
            <person name="Birren B."/>
        </authorList>
    </citation>
    <scope>NUCLEOTIDE SEQUENCE [LARGE SCALE GENOMIC DNA]</scope>
    <source>
        <strain evidence="1 2">CJ01A1</strain>
    </source>
</reference>
<comment type="caution">
    <text evidence="1">The sequence shown here is derived from an EMBL/GenBank/DDBJ whole genome shotgun (WGS) entry which is preliminary data.</text>
</comment>
<protein>
    <recommendedName>
        <fullName evidence="3">HAT C-terminal dimerisation domain-containing protein</fullName>
    </recommendedName>
</protein>